<reference evidence="2" key="1">
    <citation type="journal article" date="2019" name="Int. J. Syst. Evol. Microbiol.">
        <title>The Global Catalogue of Microorganisms (GCM) 10K type strain sequencing project: providing services to taxonomists for standard genome sequencing and annotation.</title>
        <authorList>
            <consortium name="The Broad Institute Genomics Platform"/>
            <consortium name="The Broad Institute Genome Sequencing Center for Infectious Disease"/>
            <person name="Wu L."/>
            <person name="Ma J."/>
        </authorList>
    </citation>
    <scope>NUCLEOTIDE SEQUENCE [LARGE SCALE GENOMIC DNA]</scope>
    <source>
        <strain evidence="2">JCM 17975</strain>
    </source>
</reference>
<evidence type="ECO:0000313" key="2">
    <source>
        <dbReference type="Proteomes" id="UP001500843"/>
    </source>
</evidence>
<comment type="caution">
    <text evidence="1">The sequence shown here is derived from an EMBL/GenBank/DDBJ whole genome shotgun (WGS) entry which is preliminary data.</text>
</comment>
<dbReference type="RefSeq" id="WP_253877936.1">
    <property type="nucleotide sequence ID" value="NZ_BAABHM010000041.1"/>
</dbReference>
<dbReference type="Proteomes" id="UP001500843">
    <property type="component" value="Unassembled WGS sequence"/>
</dbReference>
<evidence type="ECO:0000313" key="1">
    <source>
        <dbReference type="EMBL" id="GAA4725851.1"/>
    </source>
</evidence>
<protein>
    <submittedName>
        <fullName evidence="1">Uncharacterized protein</fullName>
    </submittedName>
</protein>
<name>A0ABP8YDI8_9MICO</name>
<keyword evidence="2" id="KW-1185">Reference proteome</keyword>
<proteinExistence type="predicted"/>
<gene>
    <name evidence="1" type="ORF">GCM10023198_58620</name>
</gene>
<sequence>MLGLVEVADNENTTDANGRPVQNTIRVRAAGEGVAVGTCRLGQRASPDNLILLVGWRDPVLGASQP</sequence>
<accession>A0ABP8YDI8</accession>
<organism evidence="1 2">
    <name type="scientific">Promicromonospora umidemergens</name>
    <dbReference type="NCBI Taxonomy" id="629679"/>
    <lineage>
        <taxon>Bacteria</taxon>
        <taxon>Bacillati</taxon>
        <taxon>Actinomycetota</taxon>
        <taxon>Actinomycetes</taxon>
        <taxon>Micrococcales</taxon>
        <taxon>Promicromonosporaceae</taxon>
        <taxon>Promicromonospora</taxon>
    </lineage>
</organism>
<dbReference type="EMBL" id="BAABHM010000041">
    <property type="protein sequence ID" value="GAA4725851.1"/>
    <property type="molecule type" value="Genomic_DNA"/>
</dbReference>